<dbReference type="Pfam" id="PF13860">
    <property type="entry name" value="FlgD_ig"/>
    <property type="match status" value="1"/>
</dbReference>
<feature type="domain" description="FlgD/Vpr Ig-like" evidence="1">
    <location>
        <begin position="936"/>
        <end position="995"/>
    </location>
</feature>
<accession>A0A948W3S0</accession>
<gene>
    <name evidence="2" type="ORF">KJ970_10795</name>
</gene>
<dbReference type="EMBL" id="JAHJDP010000061">
    <property type="protein sequence ID" value="MBU2691402.1"/>
    <property type="molecule type" value="Genomic_DNA"/>
</dbReference>
<dbReference type="Proteomes" id="UP000777784">
    <property type="component" value="Unassembled WGS sequence"/>
</dbReference>
<dbReference type="Gene3D" id="2.60.40.4070">
    <property type="match status" value="1"/>
</dbReference>
<name>A0A948W3S0_UNCEI</name>
<dbReference type="InterPro" id="IPR025965">
    <property type="entry name" value="FlgD/Vpr_Ig-like"/>
</dbReference>
<reference evidence="2" key="1">
    <citation type="submission" date="2021-05" db="EMBL/GenBank/DDBJ databases">
        <title>Energy efficiency and biological interactions define the core microbiome of deep oligotrophic groundwater.</title>
        <authorList>
            <person name="Mehrshad M."/>
            <person name="Lopez-Fernandez M."/>
            <person name="Bell E."/>
            <person name="Bernier-Latmani R."/>
            <person name="Bertilsson S."/>
            <person name="Dopson M."/>
        </authorList>
    </citation>
    <scope>NUCLEOTIDE SEQUENCE</scope>
    <source>
        <strain evidence="2">Modern_marine.mb.64</strain>
    </source>
</reference>
<proteinExistence type="predicted"/>
<sequence>MRFPRLCILCSFLILLVWSVGYALPETDEYQLNDEVFGTGEARSPVIAGLPDSSYLYVWIDSRRGQRDIFAVQMTEEGEPISELKLLNDDDRLANQFNPVMAFSPDYSSGWVAWIDVRQYTNVYTQRILKDASLVGENIPILTNERGGSPTDLDIAVQEDGTALLVYRDFRYQAHSLFGRRVSPDGVPLGDNDVILVDEESARNPSIAACPGGGWILTWEERSNGADDEIWFRRFTDQLEAIGFSVRLAADTGEQSEPTVEVMPDSSLLILWKDTTGGASELYFNYYSIVGAPLGGKTAVQEIPAGAEELYNNLSIQPDGSFMVNWLGFQESDWLPMVRIFEAGGAPASDIITVDNPGNVVGLSVASTAAADGRYASVWVDERSGAGLAYMKMVDSSGDLAEYPTRLMHVEPGATQLFPDVALRDDGSGMAVWVDQQTGNPNLFGRFLHPNGSPSGPSFLISAEPLGRFGDPLDITSVIVATPRVAATPTKNYLATWLINTETGRGRVMAQVFDPAGEVVGNNFAVPLISSSPQSTPTALVDESSGLMAVVWEDNSTSSGGDIFMQRYSPEGLETYGGIINLVDLNARTASQYYSAADISDYGQIVVAWTDGRNGGLDIYAQEYFMTADNLPLANKLVGGEDEGENFVQAHPDVAVGPGSYVIVWDDNSYGTIGVHARLYTPPSFMKESWKPGQSLPRPPEDTLLIVSENPQADISHWPRVSMNEDGRFIVTWWDNYEGQAKIMGRTYEADGRPLSEPFLVTPLREGAFRYSPAVDAHADSIRFVFADTRRDLGWDVYVRRADWTFQGDSIPDTTGTTPVLIASAGIEAHPGGLRLQWEAPADLSPSSFLIARRGPLVNPDDPRSGAYTLYGDVSWLDPDARIMGWMDTDLLPGETYAYWILMDTPQGVDPQAGPFIASYQVRLSFQATPSPFTKSVSMTLPPASSRRTVEIYDVQGRRVWRKAWSAGPTPLNVMWDGRDQSGRKVAQGVYWARVRGCGDQPAVRLLKLGR</sequence>
<protein>
    <recommendedName>
        <fullName evidence="1">FlgD/Vpr Ig-like domain-containing protein</fullName>
    </recommendedName>
</protein>
<evidence type="ECO:0000313" key="2">
    <source>
        <dbReference type="EMBL" id="MBU2691402.1"/>
    </source>
</evidence>
<organism evidence="2 3">
    <name type="scientific">Eiseniibacteriota bacterium</name>
    <dbReference type="NCBI Taxonomy" id="2212470"/>
    <lineage>
        <taxon>Bacteria</taxon>
        <taxon>Candidatus Eiseniibacteriota</taxon>
    </lineage>
</organism>
<evidence type="ECO:0000313" key="3">
    <source>
        <dbReference type="Proteomes" id="UP000777784"/>
    </source>
</evidence>
<comment type="caution">
    <text evidence="2">The sequence shown here is derived from an EMBL/GenBank/DDBJ whole genome shotgun (WGS) entry which is preliminary data.</text>
</comment>
<dbReference type="AlphaFoldDB" id="A0A948W3S0"/>
<evidence type="ECO:0000259" key="1">
    <source>
        <dbReference type="Pfam" id="PF13860"/>
    </source>
</evidence>